<feature type="transmembrane region" description="Helical" evidence="1">
    <location>
        <begin position="265"/>
        <end position="289"/>
    </location>
</feature>
<feature type="transmembrane region" description="Helical" evidence="1">
    <location>
        <begin position="310"/>
        <end position="333"/>
    </location>
</feature>
<protein>
    <submittedName>
        <fullName evidence="2">Uncharacterized protein</fullName>
    </submittedName>
</protein>
<dbReference type="PANTHER" id="PTHR38614:SF4">
    <property type="entry name" value="PROTEIN CBG09954"/>
    <property type="match status" value="1"/>
</dbReference>
<name>A0A8S1GXU3_9PELO</name>
<dbReference type="AlphaFoldDB" id="A0A8S1GXU3"/>
<keyword evidence="1" id="KW-1133">Transmembrane helix</keyword>
<feature type="transmembrane region" description="Helical" evidence="1">
    <location>
        <begin position="225"/>
        <end position="245"/>
    </location>
</feature>
<comment type="caution">
    <text evidence="2">The sequence shown here is derived from an EMBL/GenBank/DDBJ whole genome shotgun (WGS) entry which is preliminary data.</text>
</comment>
<evidence type="ECO:0000256" key="1">
    <source>
        <dbReference type="SAM" id="Phobius"/>
    </source>
</evidence>
<dbReference type="Pfam" id="PF06681">
    <property type="entry name" value="DUF1182"/>
    <property type="match status" value="1"/>
</dbReference>
<proteinExistence type="predicted"/>
<dbReference type="PANTHER" id="PTHR38614">
    <property type="entry name" value="PROTEIN CBG09954"/>
    <property type="match status" value="1"/>
</dbReference>
<gene>
    <name evidence="2" type="ORF">CAUJ_LOCUS4064</name>
</gene>
<dbReference type="Proteomes" id="UP000835052">
    <property type="component" value="Unassembled WGS sequence"/>
</dbReference>
<keyword evidence="1" id="KW-0472">Membrane</keyword>
<dbReference type="InterPro" id="IPR010601">
    <property type="entry name" value="DUF1182"/>
</dbReference>
<evidence type="ECO:0000313" key="3">
    <source>
        <dbReference type="Proteomes" id="UP000835052"/>
    </source>
</evidence>
<dbReference type="EMBL" id="CAJGYM010000008">
    <property type="protein sequence ID" value="CAD6188145.1"/>
    <property type="molecule type" value="Genomic_DNA"/>
</dbReference>
<accession>A0A8S1GXU3</accession>
<keyword evidence="1" id="KW-0812">Transmembrane</keyword>
<sequence length="400" mass="46061">MSEKIFQNSRRTAHAGRAIDASIRTTSAKHRPARENWRATLSRYFLTAAFSTWSFPDCVISSRSCFEALPFSMERVLERVDDFKIFGDKTHEVLSNVSLYSATKTPLSYRGRATVEFFLSSTSIFFTFCLCVFFIARPHLLYAFKPTIVFVTFGSVVLYVPFLVEHLYLLTSLWMDVEPSYSVLMCSLLKNFTSGMTSCVQVLPFSVSVYRYRTVVQNCKPASDFVFLLHSLITLLMIALLNFPLGDFVHNDQCETFRISKLMEIIRILFTLGLNVSAIAINLLIYLYVKRYEKQNIELQRRRVELTSSLLLQSFVPILVSLPLLLLSLEFYLGIKLPKGLCTRWYATTYFGPFLTPLSSMISLKRIRKEMLVCEPYKPPNITIKPRPRHCHTDSEYNSV</sequence>
<keyword evidence="3" id="KW-1185">Reference proteome</keyword>
<reference evidence="2" key="1">
    <citation type="submission" date="2020-10" db="EMBL/GenBank/DDBJ databases">
        <authorList>
            <person name="Kikuchi T."/>
        </authorList>
    </citation>
    <scope>NUCLEOTIDE SEQUENCE</scope>
    <source>
        <strain evidence="2">NKZ352</strain>
    </source>
</reference>
<dbReference type="OrthoDB" id="5810980at2759"/>
<feature type="transmembrane region" description="Helical" evidence="1">
    <location>
        <begin position="117"/>
        <end position="136"/>
    </location>
</feature>
<organism evidence="2 3">
    <name type="scientific">Caenorhabditis auriculariae</name>
    <dbReference type="NCBI Taxonomy" id="2777116"/>
    <lineage>
        <taxon>Eukaryota</taxon>
        <taxon>Metazoa</taxon>
        <taxon>Ecdysozoa</taxon>
        <taxon>Nematoda</taxon>
        <taxon>Chromadorea</taxon>
        <taxon>Rhabditida</taxon>
        <taxon>Rhabditina</taxon>
        <taxon>Rhabditomorpha</taxon>
        <taxon>Rhabditoidea</taxon>
        <taxon>Rhabditidae</taxon>
        <taxon>Peloderinae</taxon>
        <taxon>Caenorhabditis</taxon>
    </lineage>
</organism>
<evidence type="ECO:0000313" key="2">
    <source>
        <dbReference type="EMBL" id="CAD6188145.1"/>
    </source>
</evidence>
<feature type="transmembrane region" description="Helical" evidence="1">
    <location>
        <begin position="345"/>
        <end position="364"/>
    </location>
</feature>
<feature type="transmembrane region" description="Helical" evidence="1">
    <location>
        <begin position="148"/>
        <end position="169"/>
    </location>
</feature>